<dbReference type="AlphaFoldDB" id="A0A078B1Q5"/>
<gene>
    <name evidence="2" type="primary">Contig1355.g1487</name>
    <name evidence="2" type="ORF">STYLEM_17354</name>
</gene>
<organism evidence="2 3">
    <name type="scientific">Stylonychia lemnae</name>
    <name type="common">Ciliate</name>
    <dbReference type="NCBI Taxonomy" id="5949"/>
    <lineage>
        <taxon>Eukaryota</taxon>
        <taxon>Sar</taxon>
        <taxon>Alveolata</taxon>
        <taxon>Ciliophora</taxon>
        <taxon>Intramacronucleata</taxon>
        <taxon>Spirotrichea</taxon>
        <taxon>Stichotrichia</taxon>
        <taxon>Sporadotrichida</taxon>
        <taxon>Oxytrichidae</taxon>
        <taxon>Stylonychinae</taxon>
        <taxon>Stylonychia</taxon>
    </lineage>
</organism>
<sequence length="335" mass="38571">MASKAAQLDRRFTKSSRNQQDVYSAMNIKPQQSAPLNEHQQSQIENVTQHILTNTSKLALQNFIKVKKCQSKLVIPKALIQNKLLASTNSNLLSTASSIQQKSIIQKIHIKKDKKPAEDKNQQSQQIEVNEEIESPIFYCEKKTNKENDLPARESILDTKNKLENYLNDTDSYAINQNNSNNKITQLAYNVQNQKNQSVNYSRQVSTTKRPPKPPQIITQIESKRHTIGGELLQPDYCESPLLKPMKSNTRIKQTILLDNFKMSPNQGNIQQQQLQQYQQTSQYIEKEKHNQKSFKILTGLTSKSKNLQKVPFEQSVYQTSYINEFSNQGNKRFI</sequence>
<proteinExistence type="predicted"/>
<accession>A0A078B1Q5</accession>
<dbReference type="EMBL" id="CCKQ01016360">
    <property type="protein sequence ID" value="CDW88236.1"/>
    <property type="molecule type" value="Genomic_DNA"/>
</dbReference>
<evidence type="ECO:0000313" key="2">
    <source>
        <dbReference type="EMBL" id="CDW88236.1"/>
    </source>
</evidence>
<dbReference type="Proteomes" id="UP000039865">
    <property type="component" value="Unassembled WGS sequence"/>
</dbReference>
<feature type="region of interest" description="Disordered" evidence="1">
    <location>
        <begin position="1"/>
        <end position="20"/>
    </location>
</feature>
<evidence type="ECO:0000313" key="3">
    <source>
        <dbReference type="Proteomes" id="UP000039865"/>
    </source>
</evidence>
<protein>
    <submittedName>
        <fullName evidence="2">Uncharacterized protein</fullName>
    </submittedName>
</protein>
<name>A0A078B1Q5_STYLE</name>
<evidence type="ECO:0000256" key="1">
    <source>
        <dbReference type="SAM" id="MobiDB-lite"/>
    </source>
</evidence>
<keyword evidence="3" id="KW-1185">Reference proteome</keyword>
<reference evidence="2 3" key="1">
    <citation type="submission" date="2014-06" db="EMBL/GenBank/DDBJ databases">
        <authorList>
            <person name="Swart Estienne"/>
        </authorList>
    </citation>
    <scope>NUCLEOTIDE SEQUENCE [LARGE SCALE GENOMIC DNA]</scope>
    <source>
        <strain evidence="2 3">130c</strain>
    </source>
</reference>
<dbReference type="InParanoid" id="A0A078B1Q5"/>